<gene>
    <name evidence="1" type="ORF">TSPGSL018_4977</name>
</gene>
<name>A0A061RDK9_9CHLO</name>
<reference evidence="1" key="1">
    <citation type="submission" date="2014-05" db="EMBL/GenBank/DDBJ databases">
        <title>The transcriptome of the halophilic microalga Tetraselmis sp. GSL018 isolated from the Great Salt Lake, Utah.</title>
        <authorList>
            <person name="Jinkerson R.E."/>
            <person name="D'Adamo S."/>
            <person name="Posewitz M.C."/>
        </authorList>
    </citation>
    <scope>NUCLEOTIDE SEQUENCE</scope>
    <source>
        <strain evidence="1">GSL018</strain>
    </source>
</reference>
<accession>A0A061RDK9</accession>
<sequence length="88" mass="10106">HKKPVGRAKALPCHKVPLFTRPEQYPTWRSKFLTFCFSFDPLYRQMLEGKAIGNAAHEEQLYNALEAAVVEIYEAHKIVSRLDDSDAD</sequence>
<feature type="non-terminal residue" evidence="1">
    <location>
        <position position="88"/>
    </location>
</feature>
<dbReference type="AlphaFoldDB" id="A0A061RDK9"/>
<evidence type="ECO:0000313" key="1">
    <source>
        <dbReference type="EMBL" id="JAC70053.1"/>
    </source>
</evidence>
<feature type="non-terminal residue" evidence="1">
    <location>
        <position position="1"/>
    </location>
</feature>
<protein>
    <submittedName>
        <fullName evidence="1">Uncharacterized protein</fullName>
    </submittedName>
</protein>
<organism evidence="1">
    <name type="scientific">Tetraselmis sp. GSL018</name>
    <dbReference type="NCBI Taxonomy" id="582737"/>
    <lineage>
        <taxon>Eukaryota</taxon>
        <taxon>Viridiplantae</taxon>
        <taxon>Chlorophyta</taxon>
        <taxon>core chlorophytes</taxon>
        <taxon>Chlorodendrophyceae</taxon>
        <taxon>Chlorodendrales</taxon>
        <taxon>Chlorodendraceae</taxon>
        <taxon>Tetraselmis</taxon>
    </lineage>
</organism>
<dbReference type="EMBL" id="GBEZ01016173">
    <property type="protein sequence ID" value="JAC70053.1"/>
    <property type="molecule type" value="Transcribed_RNA"/>
</dbReference>
<proteinExistence type="predicted"/>